<dbReference type="PANTHER" id="PTHR20971">
    <property type="entry name" value="U6 SNRNA-ASSOCIATED PROTEIN"/>
    <property type="match status" value="1"/>
</dbReference>
<comment type="similarity">
    <text evidence="2">Belongs to the snRNP Sm proteins family.</text>
</comment>
<dbReference type="OrthoDB" id="429711at2759"/>
<dbReference type="GO" id="GO:1990726">
    <property type="term" value="C:Lsm1-7-Pat1 complex"/>
    <property type="evidence" value="ECO:0007669"/>
    <property type="project" value="TreeGrafter"/>
</dbReference>
<keyword evidence="6" id="KW-0508">mRNA splicing</keyword>
<gene>
    <name evidence="10" type="primary">Contig17288.g18411</name>
    <name evidence="10" type="ORF">STYLEM_10154</name>
</gene>
<dbReference type="Proteomes" id="UP000039865">
    <property type="component" value="Unassembled WGS sequence"/>
</dbReference>
<dbReference type="InterPro" id="IPR001163">
    <property type="entry name" value="Sm_dom_euk/arc"/>
</dbReference>
<comment type="subcellular location">
    <subcellularLocation>
        <location evidence="1">Nucleus</location>
    </subcellularLocation>
</comment>
<keyword evidence="8" id="KW-0687">Ribonucleoprotein</keyword>
<dbReference type="GO" id="GO:0005681">
    <property type="term" value="C:spliceosomal complex"/>
    <property type="evidence" value="ECO:0007669"/>
    <property type="project" value="UniProtKB-KW"/>
</dbReference>
<keyword evidence="11" id="KW-1185">Reference proteome</keyword>
<dbReference type="EMBL" id="CCKQ01009647">
    <property type="protein sequence ID" value="CDW81144.1"/>
    <property type="molecule type" value="Genomic_DNA"/>
</dbReference>
<dbReference type="Gene3D" id="2.30.30.100">
    <property type="match status" value="1"/>
</dbReference>
<dbReference type="InParanoid" id="A0A078AFZ0"/>
<dbReference type="Pfam" id="PF01423">
    <property type="entry name" value="LSM"/>
    <property type="match status" value="1"/>
</dbReference>
<dbReference type="InterPro" id="IPR033871">
    <property type="entry name" value="LSm5"/>
</dbReference>
<dbReference type="FunCoup" id="A0A078AFZ0">
    <property type="interactions" value="380"/>
</dbReference>
<evidence type="ECO:0000259" key="9">
    <source>
        <dbReference type="PROSITE" id="PS52002"/>
    </source>
</evidence>
<evidence type="ECO:0000256" key="3">
    <source>
        <dbReference type="ARBA" id="ARBA00022664"/>
    </source>
</evidence>
<dbReference type="GO" id="GO:0000398">
    <property type="term" value="P:mRNA splicing, via spliceosome"/>
    <property type="evidence" value="ECO:0007669"/>
    <property type="project" value="TreeGrafter"/>
</dbReference>
<dbReference type="GO" id="GO:0005688">
    <property type="term" value="C:U6 snRNP"/>
    <property type="evidence" value="ECO:0007669"/>
    <property type="project" value="TreeGrafter"/>
</dbReference>
<proteinExistence type="inferred from homology"/>
<dbReference type="AlphaFoldDB" id="A0A078AFZ0"/>
<dbReference type="SUPFAM" id="SSF50182">
    <property type="entry name" value="Sm-like ribonucleoproteins"/>
    <property type="match status" value="1"/>
</dbReference>
<evidence type="ECO:0000256" key="1">
    <source>
        <dbReference type="ARBA" id="ARBA00004123"/>
    </source>
</evidence>
<keyword evidence="5" id="KW-0694">RNA-binding</keyword>
<evidence type="ECO:0000256" key="8">
    <source>
        <dbReference type="ARBA" id="ARBA00023274"/>
    </source>
</evidence>
<evidence type="ECO:0000256" key="6">
    <source>
        <dbReference type="ARBA" id="ARBA00023187"/>
    </source>
</evidence>
<evidence type="ECO:0000256" key="7">
    <source>
        <dbReference type="ARBA" id="ARBA00023242"/>
    </source>
</evidence>
<sequence>MIDKCQGNNIWILMQGEKEFYGTLRGFDEYFNLILDDVKEYQDFGVGGKRILVNKVESMLLNGSHISMLIPGDNPPPNGENEK</sequence>
<dbReference type="InterPro" id="IPR047575">
    <property type="entry name" value="Sm"/>
</dbReference>
<evidence type="ECO:0000313" key="11">
    <source>
        <dbReference type="Proteomes" id="UP000039865"/>
    </source>
</evidence>
<evidence type="ECO:0000256" key="4">
    <source>
        <dbReference type="ARBA" id="ARBA00022728"/>
    </source>
</evidence>
<evidence type="ECO:0000256" key="5">
    <source>
        <dbReference type="ARBA" id="ARBA00022884"/>
    </source>
</evidence>
<evidence type="ECO:0000256" key="2">
    <source>
        <dbReference type="ARBA" id="ARBA00006850"/>
    </source>
</evidence>
<dbReference type="SMART" id="SM00651">
    <property type="entry name" value="Sm"/>
    <property type="match status" value="1"/>
</dbReference>
<evidence type="ECO:0000313" key="10">
    <source>
        <dbReference type="EMBL" id="CDW81144.1"/>
    </source>
</evidence>
<reference evidence="10 11" key="1">
    <citation type="submission" date="2014-06" db="EMBL/GenBank/DDBJ databases">
        <authorList>
            <person name="Swart Estienne"/>
        </authorList>
    </citation>
    <scope>NUCLEOTIDE SEQUENCE [LARGE SCALE GENOMIC DNA]</scope>
    <source>
        <strain evidence="10 11">130c</strain>
    </source>
</reference>
<dbReference type="GO" id="GO:0046540">
    <property type="term" value="C:U4/U6 x U5 tri-snRNP complex"/>
    <property type="evidence" value="ECO:0007669"/>
    <property type="project" value="TreeGrafter"/>
</dbReference>
<dbReference type="InterPro" id="IPR010920">
    <property type="entry name" value="LSM_dom_sf"/>
</dbReference>
<protein>
    <submittedName>
        <fullName evidence="10">U6 snrna-associated sm-like protein lsm5-like</fullName>
    </submittedName>
</protein>
<accession>A0A078AFZ0</accession>
<dbReference type="OMA" id="YETTPQG"/>
<dbReference type="PROSITE" id="PS52002">
    <property type="entry name" value="SM"/>
    <property type="match status" value="1"/>
</dbReference>
<keyword evidence="3" id="KW-0507">mRNA processing</keyword>
<dbReference type="GO" id="GO:0003723">
    <property type="term" value="F:RNA binding"/>
    <property type="evidence" value="ECO:0007669"/>
    <property type="project" value="UniProtKB-KW"/>
</dbReference>
<feature type="domain" description="Sm" evidence="9">
    <location>
        <begin position="1"/>
        <end position="75"/>
    </location>
</feature>
<dbReference type="PANTHER" id="PTHR20971:SF0">
    <property type="entry name" value="U6 SNRNA-ASSOCIATED SM-LIKE PROTEIN LSM5"/>
    <property type="match status" value="1"/>
</dbReference>
<name>A0A078AFZ0_STYLE</name>
<keyword evidence="7" id="KW-0539">Nucleus</keyword>
<organism evidence="10 11">
    <name type="scientific">Stylonychia lemnae</name>
    <name type="common">Ciliate</name>
    <dbReference type="NCBI Taxonomy" id="5949"/>
    <lineage>
        <taxon>Eukaryota</taxon>
        <taxon>Sar</taxon>
        <taxon>Alveolata</taxon>
        <taxon>Ciliophora</taxon>
        <taxon>Intramacronucleata</taxon>
        <taxon>Spirotrichea</taxon>
        <taxon>Stichotrichia</taxon>
        <taxon>Sporadotrichida</taxon>
        <taxon>Oxytrichidae</taxon>
        <taxon>Stylonychinae</taxon>
        <taxon>Stylonychia</taxon>
    </lineage>
</organism>
<keyword evidence="4" id="KW-0747">Spliceosome</keyword>